<evidence type="ECO:0000313" key="5">
    <source>
        <dbReference type="Proteomes" id="UP001500121"/>
    </source>
</evidence>
<gene>
    <name evidence="4" type="ORF">GCM10025783_27970</name>
</gene>
<reference evidence="5" key="1">
    <citation type="journal article" date="2019" name="Int. J. Syst. Evol. Microbiol.">
        <title>The Global Catalogue of Microorganisms (GCM) 10K type strain sequencing project: providing services to taxonomists for standard genome sequencing and annotation.</title>
        <authorList>
            <consortium name="The Broad Institute Genomics Platform"/>
            <consortium name="The Broad Institute Genome Sequencing Center for Infectious Disease"/>
            <person name="Wu L."/>
            <person name="Ma J."/>
        </authorList>
    </citation>
    <scope>NUCLEOTIDE SEQUENCE [LARGE SCALE GENOMIC DNA]</scope>
    <source>
        <strain evidence="5">JCM 19015</strain>
    </source>
</reference>
<organism evidence="4 5">
    <name type="scientific">Amnibacterium soli</name>
    <dbReference type="NCBI Taxonomy" id="1282736"/>
    <lineage>
        <taxon>Bacteria</taxon>
        <taxon>Bacillati</taxon>
        <taxon>Actinomycetota</taxon>
        <taxon>Actinomycetes</taxon>
        <taxon>Micrococcales</taxon>
        <taxon>Microbacteriaceae</taxon>
        <taxon>Amnibacterium</taxon>
    </lineage>
</organism>
<dbReference type="Pfam" id="PF13439">
    <property type="entry name" value="Glyco_transf_4"/>
    <property type="match status" value="1"/>
</dbReference>
<keyword evidence="5" id="KW-1185">Reference proteome</keyword>
<dbReference type="EMBL" id="BAABLP010000006">
    <property type="protein sequence ID" value="GAA4753477.1"/>
    <property type="molecule type" value="Genomic_DNA"/>
</dbReference>
<dbReference type="RefSeq" id="WP_345481913.1">
    <property type="nucleotide sequence ID" value="NZ_BAABLP010000006.1"/>
</dbReference>
<feature type="domain" description="Glycosyltransferase subfamily 4-like N-terminal" evidence="3">
    <location>
        <begin position="14"/>
        <end position="173"/>
    </location>
</feature>
<comment type="caution">
    <text evidence="4">The sequence shown here is derived from an EMBL/GenBank/DDBJ whole genome shotgun (WGS) entry which is preliminary data.</text>
</comment>
<sequence>MRIDLVYPVLPPVVDGIADHTVLLARALVEDGHRVRLLSRASDSPQPTGLEVVAVWPRSGRVTAGPLVEEVVRGEADAVVLQFEQFAYGHRGINPDFARTFGMLRSRHAGAVRVLYAHETWTSPERLAWIPLWIAQRAQFRALVRSADVVVVAAEQWLERVRRVGGSAEQVPIFSNIPVSPEGAAGLPLDRDDAVVVWFGYVDSRRAVFLDEVVRVLSGRPGSRFVYVGKDGDVVDGRLAARGIRYEIVPTPTTEVVSAWLRAADVCVAPFVDGVSARRGSFLAALAHGARVVTTIGPDTDRHLRHAAHRGVYLAGDEVAGFGSALREALGGVTSRGARTDVVSPEAAAEYARHFAPEAAAARLLDLIAAASRR</sequence>
<name>A0ABP8ZDK2_9MICO</name>
<evidence type="ECO:0000313" key="4">
    <source>
        <dbReference type="EMBL" id="GAA4753477.1"/>
    </source>
</evidence>
<evidence type="ECO:0000256" key="2">
    <source>
        <dbReference type="ARBA" id="ARBA00022679"/>
    </source>
</evidence>
<accession>A0ABP8ZDK2</accession>
<dbReference type="SUPFAM" id="SSF53756">
    <property type="entry name" value="UDP-Glycosyltransferase/glycogen phosphorylase"/>
    <property type="match status" value="1"/>
</dbReference>
<dbReference type="InterPro" id="IPR028098">
    <property type="entry name" value="Glyco_trans_4-like_N"/>
</dbReference>
<dbReference type="Proteomes" id="UP001500121">
    <property type="component" value="Unassembled WGS sequence"/>
</dbReference>
<evidence type="ECO:0000259" key="3">
    <source>
        <dbReference type="Pfam" id="PF13439"/>
    </source>
</evidence>
<dbReference type="Gene3D" id="3.40.50.2000">
    <property type="entry name" value="Glycogen Phosphorylase B"/>
    <property type="match status" value="1"/>
</dbReference>
<dbReference type="Pfam" id="PF13692">
    <property type="entry name" value="Glyco_trans_1_4"/>
    <property type="match status" value="1"/>
</dbReference>
<proteinExistence type="predicted"/>
<protein>
    <submittedName>
        <fullName evidence="4">Glycosyltransferase family 4 protein</fullName>
    </submittedName>
</protein>
<evidence type="ECO:0000256" key="1">
    <source>
        <dbReference type="ARBA" id="ARBA00022676"/>
    </source>
</evidence>
<keyword evidence="1" id="KW-0328">Glycosyltransferase</keyword>
<keyword evidence="2" id="KW-0808">Transferase</keyword>
<dbReference type="CDD" id="cd03801">
    <property type="entry name" value="GT4_PimA-like"/>
    <property type="match status" value="1"/>
</dbReference>